<evidence type="ECO:0000313" key="1">
    <source>
        <dbReference type="Ensembl" id="ENSDLAP00005081572.1"/>
    </source>
</evidence>
<name>A0A8P4GIF4_DICLA</name>
<dbReference type="PANTHER" id="PTHR10306:SF9">
    <property type="entry name" value="SYNAPTOPHYSIN-LIKE PROTEIN 1"/>
    <property type="match status" value="1"/>
</dbReference>
<dbReference type="AlphaFoldDB" id="A0A8P4GIF4"/>
<dbReference type="PANTHER" id="PTHR10306">
    <property type="entry name" value="SYNAPTOPHYSIN"/>
    <property type="match status" value="1"/>
</dbReference>
<dbReference type="GeneTree" id="ENSGT01030000234637"/>
<dbReference type="GO" id="GO:0030672">
    <property type="term" value="C:synaptic vesicle membrane"/>
    <property type="evidence" value="ECO:0007669"/>
    <property type="project" value="TreeGrafter"/>
</dbReference>
<gene>
    <name evidence="1" type="primary">sypl2b</name>
</gene>
<proteinExistence type="predicted"/>
<dbReference type="Proteomes" id="UP000694389">
    <property type="component" value="Unassembled WGS sequence"/>
</dbReference>
<accession>A0A8P4GIF4</accession>
<evidence type="ECO:0000313" key="2">
    <source>
        <dbReference type="Proteomes" id="UP000694389"/>
    </source>
</evidence>
<reference evidence="1" key="1">
    <citation type="submission" date="2025-08" db="UniProtKB">
        <authorList>
            <consortium name="Ensembl"/>
        </authorList>
    </citation>
    <scope>IDENTIFICATION</scope>
</reference>
<keyword evidence="2" id="KW-1185">Reference proteome</keyword>
<dbReference type="Ensembl" id="ENSDLAT00005081928.1">
    <property type="protein sequence ID" value="ENSDLAP00005081572.1"/>
    <property type="gene ID" value="ENSDLAG00005020217.2"/>
</dbReference>
<sequence length="84" mass="9226">HQKVLTSGFSLDLGPLKEPLAFIRLLEWVFSIFAFATTGGYSGTTSINVQCKGHSIEEIQAHFSYPFRSFSLSCCVNSAVIPLI</sequence>
<dbReference type="InterPro" id="IPR001285">
    <property type="entry name" value="Synaptophysin/porin"/>
</dbReference>
<reference evidence="1" key="2">
    <citation type="submission" date="2025-09" db="UniProtKB">
        <authorList>
            <consortium name="Ensembl"/>
        </authorList>
    </citation>
    <scope>IDENTIFICATION</scope>
</reference>
<organism evidence="1 2">
    <name type="scientific">Dicentrarchus labrax</name>
    <name type="common">European seabass</name>
    <name type="synonym">Morone labrax</name>
    <dbReference type="NCBI Taxonomy" id="13489"/>
    <lineage>
        <taxon>Eukaryota</taxon>
        <taxon>Metazoa</taxon>
        <taxon>Chordata</taxon>
        <taxon>Craniata</taxon>
        <taxon>Vertebrata</taxon>
        <taxon>Euteleostomi</taxon>
        <taxon>Actinopterygii</taxon>
        <taxon>Neopterygii</taxon>
        <taxon>Teleostei</taxon>
        <taxon>Neoteleostei</taxon>
        <taxon>Acanthomorphata</taxon>
        <taxon>Eupercaria</taxon>
        <taxon>Moronidae</taxon>
        <taxon>Dicentrarchus</taxon>
    </lineage>
</organism>
<protein>
    <submittedName>
        <fullName evidence="1">Synaptophysin like 2</fullName>
    </submittedName>
</protein>